<comment type="cofactor">
    <cofactor evidence="9">
        <name>Mg(2+)</name>
        <dbReference type="ChEBI" id="CHEBI:18420"/>
    </cofactor>
    <text evidence="9">Requires a divalent cation, most likely magnesium in vivo, as an electrophilic catalyst to aid phosphoryl group transfer. It is the chelate of the metal and the nucleotide that is the actual substrate.</text>
</comment>
<comment type="catalytic activity">
    <reaction evidence="9">
        <text>D-ribose + ATP = D-ribose 5-phosphate + ADP + H(+)</text>
        <dbReference type="Rhea" id="RHEA:13697"/>
        <dbReference type="ChEBI" id="CHEBI:15378"/>
        <dbReference type="ChEBI" id="CHEBI:30616"/>
        <dbReference type="ChEBI" id="CHEBI:47013"/>
        <dbReference type="ChEBI" id="CHEBI:78346"/>
        <dbReference type="ChEBI" id="CHEBI:456216"/>
        <dbReference type="EC" id="2.7.1.15"/>
    </reaction>
</comment>
<dbReference type="Pfam" id="PF00294">
    <property type="entry name" value="PfkB"/>
    <property type="match status" value="1"/>
</dbReference>
<feature type="binding site" evidence="9">
    <location>
        <position position="272"/>
    </location>
    <ligand>
        <name>K(+)</name>
        <dbReference type="ChEBI" id="CHEBI:29103"/>
    </ligand>
</feature>
<protein>
    <recommendedName>
        <fullName evidence="9">Ribokinase</fullName>
        <shortName evidence="9">RK</shortName>
        <ecNumber evidence="9">2.7.1.15</ecNumber>
    </recommendedName>
</protein>
<evidence type="ECO:0000259" key="10">
    <source>
        <dbReference type="Pfam" id="PF00294"/>
    </source>
</evidence>
<comment type="subunit">
    <text evidence="9">Homodimer.</text>
</comment>
<comment type="function">
    <text evidence="9">Catalyzes the phosphorylation of ribose at O-5 in a reaction requiring ATP and magnesium. The resulting D-ribose-5-phosphate can then be used either for sythesis of nucleotides, histidine, and tryptophan, or as a component of the pentose phosphate pathway.</text>
</comment>
<comment type="activity regulation">
    <text evidence="9">Activated by a monovalent cation that binds near, but not in, the active site. The most likely occupant of the site in vivo is potassium. Ion binding induces a conformational change that may alter substrate affinity.</text>
</comment>
<keyword evidence="8 9" id="KW-0119">Carbohydrate metabolism</keyword>
<evidence type="ECO:0000256" key="9">
    <source>
        <dbReference type="HAMAP-Rule" id="MF_01987"/>
    </source>
</evidence>
<evidence type="ECO:0000256" key="4">
    <source>
        <dbReference type="ARBA" id="ARBA00022777"/>
    </source>
</evidence>
<gene>
    <name evidence="9" type="primary">rbsK</name>
    <name evidence="11" type="ORF">SAMN05444959_10166</name>
</gene>
<keyword evidence="9" id="KW-0963">Cytoplasm</keyword>
<dbReference type="GO" id="GO:0004747">
    <property type="term" value="F:ribokinase activity"/>
    <property type="evidence" value="ECO:0007669"/>
    <property type="project" value="UniProtKB-UniRule"/>
</dbReference>
<dbReference type="HAMAP" id="MF_01987">
    <property type="entry name" value="Ribokinase"/>
    <property type="match status" value="1"/>
</dbReference>
<keyword evidence="12" id="KW-1185">Reference proteome</keyword>
<feature type="binding site" evidence="9">
    <location>
        <begin position="10"/>
        <end position="12"/>
    </location>
    <ligand>
        <name>substrate</name>
    </ligand>
</feature>
<evidence type="ECO:0000256" key="5">
    <source>
        <dbReference type="ARBA" id="ARBA00022840"/>
    </source>
</evidence>
<dbReference type="OrthoDB" id="9792663at2"/>
<keyword evidence="2 9" id="KW-0479">Metal-binding</keyword>
<feature type="binding site" evidence="9">
    <location>
        <begin position="38"/>
        <end position="42"/>
    </location>
    <ligand>
        <name>substrate</name>
    </ligand>
</feature>
<evidence type="ECO:0000256" key="7">
    <source>
        <dbReference type="ARBA" id="ARBA00022958"/>
    </source>
</evidence>
<feature type="active site" description="Proton acceptor" evidence="9">
    <location>
        <position position="237"/>
    </location>
</feature>
<feature type="binding site" evidence="9">
    <location>
        <position position="270"/>
    </location>
    <ligand>
        <name>K(+)</name>
        <dbReference type="ChEBI" id="CHEBI:29103"/>
    </ligand>
</feature>
<dbReference type="UniPathway" id="UPA00916">
    <property type="reaction ID" value="UER00889"/>
</dbReference>
<feature type="binding site" evidence="9">
    <location>
        <position position="231"/>
    </location>
    <ligand>
        <name>K(+)</name>
        <dbReference type="ChEBI" id="CHEBI:29103"/>
    </ligand>
</feature>
<reference evidence="11 12" key="1">
    <citation type="submission" date="2017-07" db="EMBL/GenBank/DDBJ databases">
        <authorList>
            <person name="Sun Z.S."/>
            <person name="Albrecht U."/>
            <person name="Echele G."/>
            <person name="Lee C.C."/>
        </authorList>
    </citation>
    <scope>NUCLEOTIDE SEQUENCE [LARGE SCALE GENOMIC DNA]</scope>
    <source>
        <strain evidence="11 12">DSM 14827</strain>
    </source>
</reference>
<dbReference type="PRINTS" id="PR00990">
    <property type="entry name" value="RIBOKINASE"/>
</dbReference>
<evidence type="ECO:0000256" key="2">
    <source>
        <dbReference type="ARBA" id="ARBA00022723"/>
    </source>
</evidence>
<name>A0A239PLU4_9RHOB</name>
<keyword evidence="4 9" id="KW-0418">Kinase</keyword>
<evidence type="ECO:0000313" key="12">
    <source>
        <dbReference type="Proteomes" id="UP000198307"/>
    </source>
</evidence>
<dbReference type="EMBL" id="FZQB01000001">
    <property type="protein sequence ID" value="SNT68510.1"/>
    <property type="molecule type" value="Genomic_DNA"/>
</dbReference>
<feature type="binding site" evidence="9">
    <location>
        <position position="180"/>
    </location>
    <ligand>
        <name>ATP</name>
        <dbReference type="ChEBI" id="CHEBI:30616"/>
    </ligand>
</feature>
<feature type="binding site" evidence="9">
    <location>
        <position position="237"/>
    </location>
    <ligand>
        <name>substrate</name>
    </ligand>
</feature>
<dbReference type="GO" id="GO:0046872">
    <property type="term" value="F:metal ion binding"/>
    <property type="evidence" value="ECO:0007669"/>
    <property type="project" value="UniProtKB-KW"/>
</dbReference>
<dbReference type="GO" id="GO:0005524">
    <property type="term" value="F:ATP binding"/>
    <property type="evidence" value="ECO:0007669"/>
    <property type="project" value="UniProtKB-UniRule"/>
</dbReference>
<dbReference type="Gene3D" id="3.40.1190.20">
    <property type="match status" value="1"/>
</dbReference>
<dbReference type="SUPFAM" id="SSF53613">
    <property type="entry name" value="Ribokinase-like"/>
    <property type="match status" value="1"/>
</dbReference>
<keyword evidence="7 9" id="KW-0630">Potassium</keyword>
<dbReference type="CDD" id="cd01174">
    <property type="entry name" value="ribokinase"/>
    <property type="match status" value="1"/>
</dbReference>
<dbReference type="InterPro" id="IPR011611">
    <property type="entry name" value="PfkB_dom"/>
</dbReference>
<feature type="binding site" evidence="9">
    <location>
        <begin position="203"/>
        <end position="208"/>
    </location>
    <ligand>
        <name>ATP</name>
        <dbReference type="ChEBI" id="CHEBI:30616"/>
    </ligand>
</feature>
<dbReference type="Proteomes" id="UP000198307">
    <property type="component" value="Unassembled WGS sequence"/>
</dbReference>
<dbReference type="RefSeq" id="WP_089342437.1">
    <property type="nucleotide sequence ID" value="NZ_CP067129.1"/>
</dbReference>
<dbReference type="PANTHER" id="PTHR10584:SF166">
    <property type="entry name" value="RIBOKINASE"/>
    <property type="match status" value="1"/>
</dbReference>
<feature type="binding site" evidence="9">
    <location>
        <position position="233"/>
    </location>
    <ligand>
        <name>K(+)</name>
        <dbReference type="ChEBI" id="CHEBI:29103"/>
    </ligand>
</feature>
<proteinExistence type="inferred from homology"/>
<dbReference type="GO" id="GO:0019303">
    <property type="term" value="P:D-ribose catabolic process"/>
    <property type="evidence" value="ECO:0007669"/>
    <property type="project" value="UniProtKB-UniRule"/>
</dbReference>
<dbReference type="InterPro" id="IPR029056">
    <property type="entry name" value="Ribokinase-like"/>
</dbReference>
<organism evidence="11 12">
    <name type="scientific">Paracoccus seriniphilus</name>
    <dbReference type="NCBI Taxonomy" id="184748"/>
    <lineage>
        <taxon>Bacteria</taxon>
        <taxon>Pseudomonadati</taxon>
        <taxon>Pseudomonadota</taxon>
        <taxon>Alphaproteobacteria</taxon>
        <taxon>Rhodobacterales</taxon>
        <taxon>Paracoccaceae</taxon>
        <taxon>Paracoccus</taxon>
    </lineage>
</organism>
<evidence type="ECO:0000256" key="8">
    <source>
        <dbReference type="ARBA" id="ARBA00023277"/>
    </source>
</evidence>
<dbReference type="InterPro" id="IPR002139">
    <property type="entry name" value="Ribo/fructo_kinase"/>
</dbReference>
<accession>A0A239PLU4</accession>
<keyword evidence="3 9" id="KW-0547">Nucleotide-binding</keyword>
<comment type="caution">
    <text evidence="9">Lacks conserved residue(s) required for the propagation of feature annotation.</text>
</comment>
<sequence>MAIWNLGSINIDHVYRLAHLPQPGETIAAQGYALGLGGKGANQSIAAARAGASTLHLGAMSDGDDWVPRRLVDYGVQTHLIQRQPGQTTGHAIILLESSGENSIVIHPGANRQIDSAALMAAMDEITAADTLLLQNETSLQVQAAQAARAKGAKVIYSAAPFDLQALREVLPYVSVLAMNAGEAEQLFAAMPGEIPVEGLLITRGAEGAEYRDLTTGETTHQPAFAVRPVDTTGAGDTFAGYFAAARDGGATIAAALELAAAAAALKVTRAGAGDAIPTYDEVQEFLQSFPG</sequence>
<evidence type="ECO:0000256" key="1">
    <source>
        <dbReference type="ARBA" id="ARBA00022679"/>
    </source>
</evidence>
<comment type="subcellular location">
    <subcellularLocation>
        <location evidence="9">Cytoplasm</location>
    </subcellularLocation>
</comment>
<comment type="pathway">
    <text evidence="9">Carbohydrate metabolism; D-ribose degradation; D-ribose 5-phosphate from beta-D-ribopyranose: step 2/2.</text>
</comment>
<evidence type="ECO:0000256" key="3">
    <source>
        <dbReference type="ARBA" id="ARBA00022741"/>
    </source>
</evidence>
<feature type="binding site" evidence="9">
    <location>
        <begin position="236"/>
        <end position="237"/>
    </location>
    <ligand>
        <name>ATP</name>
        <dbReference type="ChEBI" id="CHEBI:30616"/>
    </ligand>
</feature>
<evidence type="ECO:0000256" key="6">
    <source>
        <dbReference type="ARBA" id="ARBA00022842"/>
    </source>
</evidence>
<evidence type="ECO:0000313" key="11">
    <source>
        <dbReference type="EMBL" id="SNT68510.1"/>
    </source>
</evidence>
<feature type="binding site" evidence="9">
    <location>
        <position position="267"/>
    </location>
    <ligand>
        <name>K(+)</name>
        <dbReference type="ChEBI" id="CHEBI:29103"/>
    </ligand>
</feature>
<dbReference type="GO" id="GO:0005737">
    <property type="term" value="C:cytoplasm"/>
    <property type="evidence" value="ECO:0007669"/>
    <property type="project" value="UniProtKB-SubCell"/>
</dbReference>
<keyword evidence="1 9" id="KW-0808">Transferase</keyword>
<feature type="domain" description="Carbohydrate kinase PfkB" evidence="10">
    <location>
        <begin position="6"/>
        <end position="279"/>
    </location>
</feature>
<dbReference type="EC" id="2.7.1.15" evidence="9"/>
<feature type="binding site" evidence="9">
    <location>
        <position position="137"/>
    </location>
    <ligand>
        <name>substrate</name>
    </ligand>
</feature>
<keyword evidence="5 9" id="KW-0067">ATP-binding</keyword>
<dbReference type="InterPro" id="IPR011877">
    <property type="entry name" value="Ribokinase"/>
</dbReference>
<comment type="similarity">
    <text evidence="9">Belongs to the carbohydrate kinase PfkB family. Ribokinase subfamily.</text>
</comment>
<dbReference type="PANTHER" id="PTHR10584">
    <property type="entry name" value="SUGAR KINASE"/>
    <property type="match status" value="1"/>
</dbReference>
<dbReference type="AlphaFoldDB" id="A0A239PLU4"/>
<keyword evidence="6 9" id="KW-0460">Magnesium</keyword>